<feature type="compositionally biased region" description="Acidic residues" evidence="2">
    <location>
        <begin position="257"/>
        <end position="266"/>
    </location>
</feature>
<gene>
    <name evidence="3" type="ORF">BDV95DRAFT_606724</name>
</gene>
<feature type="compositionally biased region" description="Basic residues" evidence="2">
    <location>
        <begin position="277"/>
        <end position="287"/>
    </location>
</feature>
<evidence type="ECO:0000256" key="1">
    <source>
        <dbReference type="SAM" id="Coils"/>
    </source>
</evidence>
<evidence type="ECO:0000313" key="3">
    <source>
        <dbReference type="EMBL" id="KAF2872165.1"/>
    </source>
</evidence>
<sequence length="757" mass="82808">MDADNTPPRSSNGLRPQRALKIGGQRRRLMRRSDLPRSSTTPQLSQRVVAAEPATSAPVDDNATNFAFAPPRAAHADTGGVLKSSKLAMPPAMTGPPEATPTGTTAATDKRKKKAGLFRAFKPKERSESLNDLTVSEPAQLPLSDPTALQTAPLPPGTPGKAAKFFGFRDHVDDTENSPTDEIMPRAAEDTKQAKFKDEDDDQLDPLLPSSAPLKKWNWKAESKKAMNLLDLNALRPTSRGNQGGSEQLASPATESAEPDMSDYGESDQRALLPAAPKRKSRKKKGGKSLDRMSPIREASISTTGAYLSNSGLVAPDEYDDEGEDDDLKEGFDEFSVGCATVPSFSLEGNYNSWSLANPSSLRQSEEEDDPFVTKTEGDSVYRAAYDSEEKSTSYRLPRQGPLQNFEHRLLDKTEDQMRLDAKGPIGTDPGANHLETQQEKLRDLIIANDAQKKEMDEIHAELKKNHEKMKADFHEANQKSVVPEVRNLCNCTNPNCVFAGPEEEGSNPSIRSSIDLDEEPTLHVARQMTITRVTPGMVKLVDIPPRKNKKPTEAATGVSQNTSQPLYPAKPNGKVTAKQYRASIQSNIADDGFDTEHYHPTLPIHTKARVSGAEALHNVESWVNTTNANSASQRPISSRMDPAVLRDRQIPPAPLPKDVPSLPTRSAPGPPPKAPSASKPFEDVANRCAGNVHNFKAIFNDSLIRRDIQMLNGTTAVACPVCHKHVDKEKDSFWYCDKDDCAILACFKCAVKMQKV</sequence>
<feature type="region of interest" description="Disordered" evidence="2">
    <location>
        <begin position="235"/>
        <end position="330"/>
    </location>
</feature>
<proteinExistence type="predicted"/>
<feature type="region of interest" description="Disordered" evidence="2">
    <location>
        <begin position="649"/>
        <end position="680"/>
    </location>
</feature>
<evidence type="ECO:0000313" key="4">
    <source>
        <dbReference type="Proteomes" id="UP000481861"/>
    </source>
</evidence>
<dbReference type="OrthoDB" id="3790861at2759"/>
<feature type="region of interest" description="Disordered" evidence="2">
    <location>
        <begin position="543"/>
        <end position="571"/>
    </location>
</feature>
<evidence type="ECO:0000256" key="2">
    <source>
        <dbReference type="SAM" id="MobiDB-lite"/>
    </source>
</evidence>
<feature type="compositionally biased region" description="Low complexity" evidence="2">
    <location>
        <begin position="92"/>
        <end position="107"/>
    </location>
</feature>
<feature type="compositionally biased region" description="Polar residues" evidence="2">
    <location>
        <begin position="300"/>
        <end position="312"/>
    </location>
</feature>
<protein>
    <submittedName>
        <fullName evidence="3">Uncharacterized protein</fullName>
    </submittedName>
</protein>
<dbReference type="Proteomes" id="UP000481861">
    <property type="component" value="Unassembled WGS sequence"/>
</dbReference>
<feature type="region of interest" description="Disordered" evidence="2">
    <location>
        <begin position="92"/>
        <end position="213"/>
    </location>
</feature>
<comment type="caution">
    <text evidence="3">The sequence shown here is derived from an EMBL/GenBank/DDBJ whole genome shotgun (WGS) entry which is preliminary data.</text>
</comment>
<keyword evidence="1" id="KW-0175">Coiled coil</keyword>
<name>A0A7C8MPT4_9PLEO</name>
<dbReference type="AlphaFoldDB" id="A0A7C8MPT4"/>
<feature type="compositionally biased region" description="Basic and acidic residues" evidence="2">
    <location>
        <begin position="376"/>
        <end position="393"/>
    </location>
</feature>
<accession>A0A7C8MPT4</accession>
<feature type="compositionally biased region" description="Acidic residues" evidence="2">
    <location>
        <begin position="317"/>
        <end position="328"/>
    </location>
</feature>
<feature type="region of interest" description="Disordered" evidence="2">
    <location>
        <begin position="1"/>
        <end position="78"/>
    </location>
</feature>
<dbReference type="EMBL" id="JAADJZ010000010">
    <property type="protein sequence ID" value="KAF2872165.1"/>
    <property type="molecule type" value="Genomic_DNA"/>
</dbReference>
<feature type="compositionally biased region" description="Basic and acidic residues" evidence="2">
    <location>
        <begin position="183"/>
        <end position="198"/>
    </location>
</feature>
<keyword evidence="4" id="KW-1185">Reference proteome</keyword>
<feature type="compositionally biased region" description="Polar residues" evidence="2">
    <location>
        <begin position="346"/>
        <end position="363"/>
    </location>
</feature>
<feature type="region of interest" description="Disordered" evidence="2">
    <location>
        <begin position="346"/>
        <end position="399"/>
    </location>
</feature>
<feature type="compositionally biased region" description="Polar residues" evidence="2">
    <location>
        <begin position="239"/>
        <end position="254"/>
    </location>
</feature>
<organism evidence="3 4">
    <name type="scientific">Massariosphaeria phaeospora</name>
    <dbReference type="NCBI Taxonomy" id="100035"/>
    <lineage>
        <taxon>Eukaryota</taxon>
        <taxon>Fungi</taxon>
        <taxon>Dikarya</taxon>
        <taxon>Ascomycota</taxon>
        <taxon>Pezizomycotina</taxon>
        <taxon>Dothideomycetes</taxon>
        <taxon>Pleosporomycetidae</taxon>
        <taxon>Pleosporales</taxon>
        <taxon>Pleosporales incertae sedis</taxon>
        <taxon>Massariosphaeria</taxon>
    </lineage>
</organism>
<reference evidence="3 4" key="1">
    <citation type="submission" date="2020-01" db="EMBL/GenBank/DDBJ databases">
        <authorList>
            <consortium name="DOE Joint Genome Institute"/>
            <person name="Haridas S."/>
            <person name="Albert R."/>
            <person name="Binder M."/>
            <person name="Bloem J."/>
            <person name="Labutti K."/>
            <person name="Salamov A."/>
            <person name="Andreopoulos B."/>
            <person name="Baker S.E."/>
            <person name="Barry K."/>
            <person name="Bills G."/>
            <person name="Bluhm B.H."/>
            <person name="Cannon C."/>
            <person name="Castanera R."/>
            <person name="Culley D.E."/>
            <person name="Daum C."/>
            <person name="Ezra D."/>
            <person name="Gonzalez J.B."/>
            <person name="Henrissat B."/>
            <person name="Kuo A."/>
            <person name="Liang C."/>
            <person name="Lipzen A."/>
            <person name="Lutzoni F."/>
            <person name="Magnuson J."/>
            <person name="Mondo S."/>
            <person name="Nolan M."/>
            <person name="Ohm R."/>
            <person name="Pangilinan J."/>
            <person name="Park H.-J.H."/>
            <person name="Ramirez L."/>
            <person name="Alfaro M."/>
            <person name="Sun H."/>
            <person name="Tritt A."/>
            <person name="Yoshinaga Y."/>
            <person name="Zwiers L.-H.L."/>
            <person name="Turgeon B.G."/>
            <person name="Goodwin S.B."/>
            <person name="Spatafora J.W."/>
            <person name="Crous P.W."/>
            <person name="Grigoriev I.V."/>
        </authorList>
    </citation>
    <scope>NUCLEOTIDE SEQUENCE [LARGE SCALE GENOMIC DNA]</scope>
    <source>
        <strain evidence="3 4">CBS 611.86</strain>
    </source>
</reference>
<feature type="coiled-coil region" evidence="1">
    <location>
        <begin position="435"/>
        <end position="480"/>
    </location>
</feature>